<reference evidence="1 2" key="1">
    <citation type="submission" date="2024-01" db="EMBL/GenBank/DDBJ databases">
        <title>Whole genome of Chryseobacterium arthrosphaerae NNCa 2741.</title>
        <authorList>
            <person name="Boriskina E.V."/>
            <person name="Gordinskaya N.A."/>
            <person name="Kropotov V.S."/>
            <person name="Alekseeva A.E."/>
            <person name="Makhova M.A."/>
            <person name="Kryazhev D.V."/>
            <person name="Shkurkina I.S."/>
        </authorList>
    </citation>
    <scope>NUCLEOTIDE SEQUENCE [LARGE SCALE GENOMIC DNA]</scope>
    <source>
        <strain evidence="1 2">NNCa 2741</strain>
    </source>
</reference>
<evidence type="ECO:0008006" key="3">
    <source>
        <dbReference type="Google" id="ProtNLM"/>
    </source>
</evidence>
<comment type="caution">
    <text evidence="1">The sequence shown here is derived from an EMBL/GenBank/DDBJ whole genome shotgun (WGS) entry which is preliminary data.</text>
</comment>
<name>A0ABU7QTU5_9FLAO</name>
<evidence type="ECO:0000313" key="1">
    <source>
        <dbReference type="EMBL" id="MEE6125986.1"/>
    </source>
</evidence>
<dbReference type="EMBL" id="JAZGJU010000002">
    <property type="protein sequence ID" value="MEE6125986.1"/>
    <property type="molecule type" value="Genomic_DNA"/>
</dbReference>
<protein>
    <recommendedName>
        <fullName evidence="3">DUF4261 domain-containing protein</fullName>
    </recommendedName>
</protein>
<sequence>MKFVKVTHTVLKELQSKGFNVLIAPSECEDNQNVTWKAISVANVMDWLVALDCEGWTNVPFKEPHIWVIQDALDNIENEALFGSVFIENGMKTLQDYRNELGNYGEKLYLRNAAIRTGDFSKYETFLIIAFPDSASDDLQEAQDVAGRVKQMTKEELKEWINKNEINLIETDLYFLDEGIIISGAKAIEENLQFIIGDGVEDIVDCLISPGDVLTLTDHQVYWVDPILKA</sequence>
<dbReference type="RefSeq" id="WP_330937217.1">
    <property type="nucleotide sequence ID" value="NZ_JAZGJU010000002.1"/>
</dbReference>
<accession>A0ABU7QTU5</accession>
<evidence type="ECO:0000313" key="2">
    <source>
        <dbReference type="Proteomes" id="UP001350005"/>
    </source>
</evidence>
<proteinExistence type="predicted"/>
<organism evidence="1 2">
    <name type="scientific">Chryseobacterium arthrosphaerae</name>
    <dbReference type="NCBI Taxonomy" id="651561"/>
    <lineage>
        <taxon>Bacteria</taxon>
        <taxon>Pseudomonadati</taxon>
        <taxon>Bacteroidota</taxon>
        <taxon>Flavobacteriia</taxon>
        <taxon>Flavobacteriales</taxon>
        <taxon>Weeksellaceae</taxon>
        <taxon>Chryseobacterium group</taxon>
        <taxon>Chryseobacterium</taxon>
    </lineage>
</organism>
<keyword evidence="2" id="KW-1185">Reference proteome</keyword>
<gene>
    <name evidence="1" type="ORF">V2E39_01155</name>
</gene>
<dbReference type="Proteomes" id="UP001350005">
    <property type="component" value="Unassembled WGS sequence"/>
</dbReference>